<feature type="signal peptide" evidence="1">
    <location>
        <begin position="1"/>
        <end position="19"/>
    </location>
</feature>
<feature type="chain" id="PRO_5020655883" evidence="1">
    <location>
        <begin position="20"/>
        <end position="307"/>
    </location>
</feature>
<keyword evidence="3" id="KW-1185">Reference proteome</keyword>
<reference evidence="2 3" key="1">
    <citation type="submission" date="2019-04" db="EMBL/GenBank/DDBJ databases">
        <title>Sphingobacterium olei sp. nov., isolated from oil-contaminated soil.</title>
        <authorList>
            <person name="Liu B."/>
        </authorList>
    </citation>
    <scope>NUCLEOTIDE SEQUENCE [LARGE SCALE GENOMIC DNA]</scope>
    <source>
        <strain evidence="2 3">HAL-9</strain>
    </source>
</reference>
<proteinExistence type="predicted"/>
<evidence type="ECO:0000313" key="3">
    <source>
        <dbReference type="Proteomes" id="UP000306808"/>
    </source>
</evidence>
<comment type="caution">
    <text evidence="2">The sequence shown here is derived from an EMBL/GenBank/DDBJ whole genome shotgun (WGS) entry which is preliminary data.</text>
</comment>
<evidence type="ECO:0000313" key="2">
    <source>
        <dbReference type="EMBL" id="TJZ63161.1"/>
    </source>
</evidence>
<dbReference type="RefSeq" id="WP_136899707.1">
    <property type="nucleotide sequence ID" value="NZ_SUME01000001.1"/>
</dbReference>
<protein>
    <submittedName>
        <fullName evidence="2">Transporter</fullName>
    </submittedName>
</protein>
<keyword evidence="1" id="KW-0732">Signal</keyword>
<gene>
    <name evidence="2" type="ORF">FAZ15_02370</name>
</gene>
<accession>A0A4U0P6R9</accession>
<dbReference type="OrthoDB" id="1405967at2"/>
<dbReference type="EMBL" id="SUME01000001">
    <property type="protein sequence ID" value="TJZ63161.1"/>
    <property type="molecule type" value="Genomic_DNA"/>
</dbReference>
<organism evidence="2 3">
    <name type="scientific">Sphingobacterium olei</name>
    <dbReference type="NCBI Taxonomy" id="2571155"/>
    <lineage>
        <taxon>Bacteria</taxon>
        <taxon>Pseudomonadati</taxon>
        <taxon>Bacteroidota</taxon>
        <taxon>Sphingobacteriia</taxon>
        <taxon>Sphingobacteriales</taxon>
        <taxon>Sphingobacteriaceae</taxon>
        <taxon>Sphingobacterium</taxon>
    </lineage>
</organism>
<name>A0A4U0P6R9_9SPHI</name>
<sequence>MKKILILIVLNLCLSYAKACDICGCGVGSYYIGILPDFNKRFVGLRYQFNKLTTQLDVNGNRSTLTSDEQYQNIELWGAWNFGSRWRVMAIVPYNFIEKYNDASQTLRRKDGLGDMVLNGYFNILNKTGQSNNKLIVHSLWAGLGLKLPTGNYSIQEVSKNLNSPNIFQLGTGSTDVLANIMYDIRIHDIGINTNFSYKLNTENADDYRYGDKISANISAYYKISLGMDKRLAPNIGVAYENQQKDHTLGYRVTETGGSAVNGIVGLETNFKQLSLGVNYQLPLQQDLGRGRIESGNKFLTHISYSF</sequence>
<dbReference type="AlphaFoldDB" id="A0A4U0P6R9"/>
<dbReference type="Proteomes" id="UP000306808">
    <property type="component" value="Unassembled WGS sequence"/>
</dbReference>
<evidence type="ECO:0000256" key="1">
    <source>
        <dbReference type="SAM" id="SignalP"/>
    </source>
</evidence>